<organism evidence="2 3">
    <name type="scientific">Rhipicephalus microplus</name>
    <name type="common">Cattle tick</name>
    <name type="synonym">Boophilus microplus</name>
    <dbReference type="NCBI Taxonomy" id="6941"/>
    <lineage>
        <taxon>Eukaryota</taxon>
        <taxon>Metazoa</taxon>
        <taxon>Ecdysozoa</taxon>
        <taxon>Arthropoda</taxon>
        <taxon>Chelicerata</taxon>
        <taxon>Arachnida</taxon>
        <taxon>Acari</taxon>
        <taxon>Parasitiformes</taxon>
        <taxon>Ixodida</taxon>
        <taxon>Ixodoidea</taxon>
        <taxon>Ixodidae</taxon>
        <taxon>Rhipicephalinae</taxon>
        <taxon>Rhipicephalus</taxon>
        <taxon>Boophilus</taxon>
    </lineage>
</organism>
<gene>
    <name evidence="2" type="ORF">HPB51_011920</name>
</gene>
<accession>A0A9J6F2R9</accession>
<name>A0A9J6F2R9_RHIMP</name>
<feature type="transmembrane region" description="Helical" evidence="1">
    <location>
        <begin position="52"/>
        <end position="77"/>
    </location>
</feature>
<reference evidence="2" key="2">
    <citation type="submission" date="2021-09" db="EMBL/GenBank/DDBJ databases">
        <authorList>
            <person name="Jia N."/>
            <person name="Wang J."/>
            <person name="Shi W."/>
            <person name="Du L."/>
            <person name="Sun Y."/>
            <person name="Zhan W."/>
            <person name="Jiang J."/>
            <person name="Wang Q."/>
            <person name="Zhang B."/>
            <person name="Ji P."/>
            <person name="Sakyi L.B."/>
            <person name="Cui X."/>
            <person name="Yuan T."/>
            <person name="Jiang B."/>
            <person name="Yang W."/>
            <person name="Lam T.T.-Y."/>
            <person name="Chang Q."/>
            <person name="Ding S."/>
            <person name="Wang X."/>
            <person name="Zhu J."/>
            <person name="Ruan X."/>
            <person name="Zhao L."/>
            <person name="Wei J."/>
            <person name="Que T."/>
            <person name="Du C."/>
            <person name="Cheng J."/>
            <person name="Dai P."/>
            <person name="Han X."/>
            <person name="Huang E."/>
            <person name="Gao Y."/>
            <person name="Liu J."/>
            <person name="Shao H."/>
            <person name="Ye R."/>
            <person name="Li L."/>
            <person name="Wei W."/>
            <person name="Wang X."/>
            <person name="Wang C."/>
            <person name="Huo Q."/>
            <person name="Li W."/>
            <person name="Guo W."/>
            <person name="Chen H."/>
            <person name="Chen S."/>
            <person name="Zhou L."/>
            <person name="Zhou L."/>
            <person name="Ni X."/>
            <person name="Tian J."/>
            <person name="Zhou Y."/>
            <person name="Sheng Y."/>
            <person name="Liu T."/>
            <person name="Pan Y."/>
            <person name="Xia L."/>
            <person name="Li J."/>
            <person name="Zhao F."/>
            <person name="Cao W."/>
        </authorList>
    </citation>
    <scope>NUCLEOTIDE SEQUENCE</scope>
    <source>
        <strain evidence="2">Rmic-2018</strain>
        <tissue evidence="2">Larvae</tissue>
    </source>
</reference>
<dbReference type="Gene3D" id="3.40.390.10">
    <property type="entry name" value="Collagenase (Catalytic Domain)"/>
    <property type="match status" value="1"/>
</dbReference>
<dbReference type="Proteomes" id="UP000821866">
    <property type="component" value="Chromosome 1"/>
</dbReference>
<keyword evidence="1" id="KW-0812">Transmembrane</keyword>
<reference evidence="2" key="1">
    <citation type="journal article" date="2020" name="Cell">
        <title>Large-Scale Comparative Analyses of Tick Genomes Elucidate Their Genetic Diversity and Vector Capacities.</title>
        <authorList>
            <consortium name="Tick Genome and Microbiome Consortium (TIGMIC)"/>
            <person name="Jia N."/>
            <person name="Wang J."/>
            <person name="Shi W."/>
            <person name="Du L."/>
            <person name="Sun Y."/>
            <person name="Zhan W."/>
            <person name="Jiang J.F."/>
            <person name="Wang Q."/>
            <person name="Zhang B."/>
            <person name="Ji P."/>
            <person name="Bell-Sakyi L."/>
            <person name="Cui X.M."/>
            <person name="Yuan T.T."/>
            <person name="Jiang B.G."/>
            <person name="Yang W.F."/>
            <person name="Lam T.T."/>
            <person name="Chang Q.C."/>
            <person name="Ding S.J."/>
            <person name="Wang X.J."/>
            <person name="Zhu J.G."/>
            <person name="Ruan X.D."/>
            <person name="Zhao L."/>
            <person name="Wei J.T."/>
            <person name="Ye R.Z."/>
            <person name="Que T.C."/>
            <person name="Du C.H."/>
            <person name="Zhou Y.H."/>
            <person name="Cheng J.X."/>
            <person name="Dai P.F."/>
            <person name="Guo W.B."/>
            <person name="Han X.H."/>
            <person name="Huang E.J."/>
            <person name="Li L.F."/>
            <person name="Wei W."/>
            <person name="Gao Y.C."/>
            <person name="Liu J.Z."/>
            <person name="Shao H.Z."/>
            <person name="Wang X."/>
            <person name="Wang C.C."/>
            <person name="Yang T.C."/>
            <person name="Huo Q.B."/>
            <person name="Li W."/>
            <person name="Chen H.Y."/>
            <person name="Chen S.E."/>
            <person name="Zhou L.G."/>
            <person name="Ni X.B."/>
            <person name="Tian J.H."/>
            <person name="Sheng Y."/>
            <person name="Liu T."/>
            <person name="Pan Y.S."/>
            <person name="Xia L.Y."/>
            <person name="Li J."/>
            <person name="Zhao F."/>
            <person name="Cao W.C."/>
        </authorList>
    </citation>
    <scope>NUCLEOTIDE SEQUENCE</scope>
    <source>
        <strain evidence="2">Rmic-2018</strain>
    </source>
</reference>
<keyword evidence="1" id="KW-1133">Transmembrane helix</keyword>
<evidence type="ECO:0000313" key="2">
    <source>
        <dbReference type="EMBL" id="KAH8040605.1"/>
    </source>
</evidence>
<dbReference type="AlphaFoldDB" id="A0A9J6F2R9"/>
<keyword evidence="1" id="KW-0472">Membrane</keyword>
<evidence type="ECO:0000313" key="3">
    <source>
        <dbReference type="Proteomes" id="UP000821866"/>
    </source>
</evidence>
<dbReference type="SUPFAM" id="SSF55486">
    <property type="entry name" value="Metalloproteases ('zincins'), catalytic domain"/>
    <property type="match status" value="1"/>
</dbReference>
<dbReference type="InterPro" id="IPR042089">
    <property type="entry name" value="Peptidase_M13_dom_2"/>
</dbReference>
<proteinExistence type="predicted"/>
<evidence type="ECO:0000256" key="1">
    <source>
        <dbReference type="SAM" id="Phobius"/>
    </source>
</evidence>
<dbReference type="GO" id="GO:0008237">
    <property type="term" value="F:metallopeptidase activity"/>
    <property type="evidence" value="ECO:0007669"/>
    <property type="project" value="InterPro"/>
</dbReference>
<dbReference type="EMBL" id="JABSTU010000001">
    <property type="protein sequence ID" value="KAH8040605.1"/>
    <property type="molecule type" value="Genomic_DNA"/>
</dbReference>
<dbReference type="Gene3D" id="1.10.1380.10">
    <property type="entry name" value="Neutral endopeptidase , domain2"/>
    <property type="match status" value="1"/>
</dbReference>
<dbReference type="InterPro" id="IPR024079">
    <property type="entry name" value="MetalloPept_cat_dom_sf"/>
</dbReference>
<keyword evidence="3" id="KW-1185">Reference proteome</keyword>
<protein>
    <submittedName>
        <fullName evidence="2">Uncharacterized protein</fullName>
    </submittedName>
</protein>
<comment type="caution">
    <text evidence="2">The sequence shown here is derived from an EMBL/GenBank/DDBJ whole genome shotgun (WGS) entry which is preliminary data.</text>
</comment>
<sequence>MTLPLAPQSTTDVRSALQSVGNASERTFDEDDPEIDKVGRYSRSAEANAERIAFTAGLNFLFNFKAIVVVGVAIYLLTLPSRLEDSVDETPGGDVNSGGCAGDDPGKCFGFRHELLDSMDLSQDPCEDFYGHVKTENLIAEKMISVGLSAKYHAKEALTLAEQASLAYLTCTDTYRNKTDSSGTIKSLVLDRLALFNQSKHITRNLPVVIKEALVALAMKWNLPLFFQVDFSPHPEHQNDTVVVVDYSLTLLHWMNHKRKILTPEATALLIEEYLYANLSTNNVLTIAARRRCFG</sequence>